<dbReference type="Pfam" id="PF02527">
    <property type="entry name" value="GidB"/>
    <property type="match status" value="1"/>
</dbReference>
<comment type="caution">
    <text evidence="7">The sequence shown here is derived from an EMBL/GenBank/DDBJ whole genome shotgun (WGS) entry which is preliminary data.</text>
</comment>
<feature type="binding site" evidence="6">
    <location>
        <begin position="140"/>
        <end position="141"/>
    </location>
    <ligand>
        <name>S-adenosyl-L-methionine</name>
        <dbReference type="ChEBI" id="CHEBI:59789"/>
    </ligand>
</feature>
<dbReference type="NCBIfam" id="TIGR00138">
    <property type="entry name" value="rsmG_gidB"/>
    <property type="match status" value="1"/>
</dbReference>
<dbReference type="RefSeq" id="WP_105191067.1">
    <property type="nucleotide sequence ID" value="NZ_PTQZ01000011.1"/>
</dbReference>
<gene>
    <name evidence="6" type="primary">rsmG</name>
    <name evidence="7" type="ORF">C5O18_01235</name>
</gene>
<comment type="catalytic activity">
    <reaction evidence="6">
        <text>guanosine(527) in 16S rRNA + S-adenosyl-L-methionine = N(7)-methylguanosine(527) in 16S rRNA + S-adenosyl-L-homocysteine</text>
        <dbReference type="Rhea" id="RHEA:42732"/>
        <dbReference type="Rhea" id="RHEA-COMP:10209"/>
        <dbReference type="Rhea" id="RHEA-COMP:10210"/>
        <dbReference type="ChEBI" id="CHEBI:57856"/>
        <dbReference type="ChEBI" id="CHEBI:59789"/>
        <dbReference type="ChEBI" id="CHEBI:74269"/>
        <dbReference type="ChEBI" id="CHEBI:74480"/>
        <dbReference type="EC" id="2.1.1.170"/>
    </reaction>
</comment>
<evidence type="ECO:0000256" key="2">
    <source>
        <dbReference type="ARBA" id="ARBA00022552"/>
    </source>
</evidence>
<evidence type="ECO:0000256" key="4">
    <source>
        <dbReference type="ARBA" id="ARBA00022679"/>
    </source>
</evidence>
<dbReference type="AlphaFoldDB" id="A0A2P6AUZ7"/>
<comment type="function">
    <text evidence="6">Specifically methylates the N7 position of guanine in position 527 of 16S rRNA.</text>
</comment>
<keyword evidence="8" id="KW-1185">Reference proteome</keyword>
<evidence type="ECO:0000313" key="8">
    <source>
        <dbReference type="Proteomes" id="UP000243900"/>
    </source>
</evidence>
<dbReference type="GO" id="GO:0070043">
    <property type="term" value="F:rRNA (guanine-N7-)-methyltransferase activity"/>
    <property type="evidence" value="ECO:0007669"/>
    <property type="project" value="UniProtKB-UniRule"/>
</dbReference>
<accession>A0A2P6AUZ7</accession>
<evidence type="ECO:0000256" key="3">
    <source>
        <dbReference type="ARBA" id="ARBA00022603"/>
    </source>
</evidence>
<comment type="caution">
    <text evidence="6">Lacks conserved residue(s) required for the propagation of feature annotation.</text>
</comment>
<reference evidence="8" key="1">
    <citation type="submission" date="2018-02" db="EMBL/GenBank/DDBJ databases">
        <title>Genome sequencing of Solimonas sp. HR-BB.</title>
        <authorList>
            <person name="Lee Y."/>
            <person name="Jeon C.O."/>
        </authorList>
    </citation>
    <scope>NUCLEOTIDE SEQUENCE [LARGE SCALE GENOMIC DNA]</scope>
    <source>
        <strain evidence="8">HR-E</strain>
    </source>
</reference>
<dbReference type="PIRSF" id="PIRSF003078">
    <property type="entry name" value="GidB"/>
    <property type="match status" value="1"/>
</dbReference>
<name>A0A2P6AUZ7_9GAMM</name>
<comment type="similarity">
    <text evidence="6">Belongs to the methyltransferase superfamily. RNA methyltransferase RsmG family.</text>
</comment>
<sequence>MAKSQRLAADWPAQAERRLREGIAQMELSAEVGPDVLARLLAYLAGLVKWNQAFNLTAIRDPLEMVDKHLLDSLSILPHVGEGALIDIGTGAGLPGFIIALVRPDLPVTLLDSNGKKTRFLKQMAAELDVANVTVVTARCEEHEGSYAQISSRAFASLADMVDGTGHLLAPGGRWLAMKGHVPADELAALPPVAALEKTPALRVPFAADARHLIVLRPAQ</sequence>
<keyword evidence="5 6" id="KW-0949">S-adenosyl-L-methionine</keyword>
<feature type="binding site" evidence="6">
    <location>
        <position position="89"/>
    </location>
    <ligand>
        <name>S-adenosyl-L-methionine</name>
        <dbReference type="ChEBI" id="CHEBI:59789"/>
    </ligand>
</feature>
<dbReference type="Gene3D" id="3.40.50.150">
    <property type="entry name" value="Vaccinia Virus protein VP39"/>
    <property type="match status" value="1"/>
</dbReference>
<dbReference type="SUPFAM" id="SSF53335">
    <property type="entry name" value="S-adenosyl-L-methionine-dependent methyltransferases"/>
    <property type="match status" value="1"/>
</dbReference>
<protein>
    <recommendedName>
        <fullName evidence="6">Ribosomal RNA small subunit methyltransferase G</fullName>
        <ecNumber evidence="6">2.1.1.170</ecNumber>
    </recommendedName>
    <alternativeName>
        <fullName evidence="6">16S rRNA 7-methylguanosine methyltransferase</fullName>
        <shortName evidence="6">16S rRNA m7G methyltransferase</shortName>
    </alternativeName>
</protein>
<keyword evidence="1 6" id="KW-0963">Cytoplasm</keyword>
<feature type="binding site" evidence="6">
    <location>
        <position position="153"/>
    </location>
    <ligand>
        <name>S-adenosyl-L-methionine</name>
        <dbReference type="ChEBI" id="CHEBI:59789"/>
    </ligand>
</feature>
<evidence type="ECO:0000313" key="7">
    <source>
        <dbReference type="EMBL" id="PQA51091.1"/>
    </source>
</evidence>
<evidence type="ECO:0000256" key="6">
    <source>
        <dbReference type="HAMAP-Rule" id="MF_00074"/>
    </source>
</evidence>
<dbReference type="EMBL" id="PTQZ01000011">
    <property type="protein sequence ID" value="PQA51091.1"/>
    <property type="molecule type" value="Genomic_DNA"/>
</dbReference>
<dbReference type="HAMAP" id="MF_00074">
    <property type="entry name" value="16SrRNA_methyltr_G"/>
    <property type="match status" value="1"/>
</dbReference>
<dbReference type="InterPro" id="IPR029063">
    <property type="entry name" value="SAM-dependent_MTases_sf"/>
</dbReference>
<dbReference type="Proteomes" id="UP000243900">
    <property type="component" value="Unassembled WGS sequence"/>
</dbReference>
<dbReference type="PANTHER" id="PTHR31760">
    <property type="entry name" value="S-ADENOSYL-L-METHIONINE-DEPENDENT METHYLTRANSFERASES SUPERFAMILY PROTEIN"/>
    <property type="match status" value="1"/>
</dbReference>
<dbReference type="InterPro" id="IPR003682">
    <property type="entry name" value="rRNA_ssu_MeTfrase_G"/>
</dbReference>
<evidence type="ECO:0000256" key="5">
    <source>
        <dbReference type="ARBA" id="ARBA00022691"/>
    </source>
</evidence>
<comment type="subcellular location">
    <subcellularLocation>
        <location evidence="6">Cytoplasm</location>
    </subcellularLocation>
</comment>
<dbReference type="OrthoDB" id="9808773at2"/>
<keyword evidence="3 6" id="KW-0489">Methyltransferase</keyword>
<dbReference type="PANTHER" id="PTHR31760:SF0">
    <property type="entry name" value="S-ADENOSYL-L-METHIONINE-DEPENDENT METHYLTRANSFERASES SUPERFAMILY PROTEIN"/>
    <property type="match status" value="1"/>
</dbReference>
<proteinExistence type="inferred from homology"/>
<feature type="binding site" evidence="6">
    <location>
        <position position="94"/>
    </location>
    <ligand>
        <name>S-adenosyl-L-methionine</name>
        <dbReference type="ChEBI" id="CHEBI:59789"/>
    </ligand>
</feature>
<dbReference type="GO" id="GO:0005829">
    <property type="term" value="C:cytosol"/>
    <property type="evidence" value="ECO:0007669"/>
    <property type="project" value="TreeGrafter"/>
</dbReference>
<keyword evidence="4 6" id="KW-0808">Transferase</keyword>
<dbReference type="EC" id="2.1.1.170" evidence="6"/>
<keyword evidence="2 6" id="KW-0698">rRNA processing</keyword>
<evidence type="ECO:0000256" key="1">
    <source>
        <dbReference type="ARBA" id="ARBA00022490"/>
    </source>
</evidence>
<organism evidence="7 8">
    <name type="scientific">Amnimonas aquatica</name>
    <dbReference type="NCBI Taxonomy" id="2094561"/>
    <lineage>
        <taxon>Bacteria</taxon>
        <taxon>Pseudomonadati</taxon>
        <taxon>Pseudomonadota</taxon>
        <taxon>Gammaproteobacteria</taxon>
        <taxon>Moraxellales</taxon>
        <taxon>Moraxellaceae</taxon>
        <taxon>Amnimonas</taxon>
    </lineage>
</organism>